<dbReference type="RefSeq" id="WP_344174011.1">
    <property type="nucleotide sequence ID" value="NZ_BAAANC010000002.1"/>
</dbReference>
<keyword evidence="2" id="KW-1185">Reference proteome</keyword>
<organism evidence="1 2">
    <name type="scientific">Kribbella lupini</name>
    <dbReference type="NCBI Taxonomy" id="291602"/>
    <lineage>
        <taxon>Bacteria</taxon>
        <taxon>Bacillati</taxon>
        <taxon>Actinomycetota</taxon>
        <taxon>Actinomycetes</taxon>
        <taxon>Propionibacteriales</taxon>
        <taxon>Kribbellaceae</taxon>
        <taxon>Kribbella</taxon>
    </lineage>
</organism>
<proteinExistence type="predicted"/>
<dbReference type="EMBL" id="BAAANC010000002">
    <property type="protein sequence ID" value="GAA1524803.1"/>
    <property type="molecule type" value="Genomic_DNA"/>
</dbReference>
<dbReference type="Proteomes" id="UP001500363">
    <property type="component" value="Unassembled WGS sequence"/>
</dbReference>
<gene>
    <name evidence="1" type="ORF">GCM10009741_27800</name>
</gene>
<evidence type="ECO:0000313" key="1">
    <source>
        <dbReference type="EMBL" id="GAA1524803.1"/>
    </source>
</evidence>
<reference evidence="1 2" key="1">
    <citation type="journal article" date="2019" name="Int. J. Syst. Evol. Microbiol.">
        <title>The Global Catalogue of Microorganisms (GCM) 10K type strain sequencing project: providing services to taxonomists for standard genome sequencing and annotation.</title>
        <authorList>
            <consortium name="The Broad Institute Genomics Platform"/>
            <consortium name="The Broad Institute Genome Sequencing Center for Infectious Disease"/>
            <person name="Wu L."/>
            <person name="Ma J."/>
        </authorList>
    </citation>
    <scope>NUCLEOTIDE SEQUENCE [LARGE SCALE GENOMIC DNA]</scope>
    <source>
        <strain evidence="1 2">JCM 14303</strain>
    </source>
</reference>
<name>A0ABN2AQK5_9ACTN</name>
<evidence type="ECO:0000313" key="2">
    <source>
        <dbReference type="Proteomes" id="UP001500363"/>
    </source>
</evidence>
<protein>
    <submittedName>
        <fullName evidence="1">DUF3156 family protein</fullName>
    </submittedName>
</protein>
<comment type="caution">
    <text evidence="1">The sequence shown here is derived from an EMBL/GenBank/DDBJ whole genome shotgun (WGS) entry which is preliminary data.</text>
</comment>
<sequence>MEQDATAAADVAFVGDVVARRTEAGIERAELLAALARIRSLREQLTAWEPQLIDAARAVGVSWADLAPALGVASRQAAEKRYLRLNADAAAPAMTGEQRVQAARDQRAGDRAVVAWARDNAADLRRLAGQVSALDGLDRRTQASVDRVHDALGGSDSSALLGPLAEAGPRLAVDHPALAERISAVGDRTHEIREARRTER</sequence>
<accession>A0ABN2AQK5</accession>